<feature type="transmembrane region" description="Helical" evidence="2">
    <location>
        <begin position="101"/>
        <end position="120"/>
    </location>
</feature>
<feature type="transmembrane region" description="Helical" evidence="2">
    <location>
        <begin position="229"/>
        <end position="254"/>
    </location>
</feature>
<protein>
    <recommendedName>
        <fullName evidence="3">TmcB/TmcC TPR repeats domain-containing protein</fullName>
    </recommendedName>
</protein>
<feature type="transmembrane region" description="Helical" evidence="2">
    <location>
        <begin position="339"/>
        <end position="360"/>
    </location>
</feature>
<feature type="transmembrane region" description="Helical" evidence="2">
    <location>
        <begin position="275"/>
        <end position="293"/>
    </location>
</feature>
<dbReference type="Pfam" id="PF25474">
    <property type="entry name" value="TPR_TmcB"/>
    <property type="match status" value="1"/>
</dbReference>
<sequence length="1523" mass="164764">MSRSSSRLKRKNAASLTALALKSSQGYLNTPSSATSLGASGVNLLECLQLGAKVKTRKRSIQGVNGSPPLSKRSSLVLAGWEKALFSVAYVTVRDNELPKLLSWLFLFLEDLQLLSFAFAPRLDPNLPWLFSVIIEPIRLLSDYTQFIAANVIALLMIAMTIGLALYVGTLVIHAGRVPIPALRLLRFLFSIQMTVLSIPIAQLLIGGLNCLGGTLLKYDVPCFAGRHLPLFVADLVGLILFVPLVAVGSLLFLDTRPSSHSPDAKAHGRSDLKCVLLRLAFVALDSYTHPTAHDRPATTFHPVRADWWFMSLVAIGLAYLAVTMAYTQPYFDARYTAVRTAFATSACLAMVAAMMSGAVMGHDMWLMPMVPVAATGWIVGFAGSWMSGRFQFEQSVRKWFYARKLETERRASADSRRAMPMQNPAMGPDGSRKDGGWTGFTSLIKSLAREPVARRSSQFGDRLDVPIFTAQSAIGAAPVRDVSLVSAQPGAQSSPGFDTGTVRDPPALPVMSTAQDMDHVVTPPTRRDAVVDNKQIDVGFGSRSASFGGSMDAGSDLDAGSDPDQFAAKDPFLVRLMQASSTDLLAMAQSVELPPPAVFRSPLQVEACLRFIRNNPTDDQVIIGLHLLDRGLQQFDDALLQYLAAVYLRTYFGTEGQYSATDLLDAVTSKRELPFDLKFLVFAHDRHQADERRARGLGGTEGLQVLENVELQNLDRKCKQAHLRSLTTLREIFDALHAQSSDGRVVAAVKALTQARIEASDCYTKLLELLPKSKNVLRSYAQFLMVVEGNQIKATRILEQVEEAEILESRVSPGPRHLTDLGSSSARIHDFRSRDDFISRSRGEFAIPRTANATPSEASSDSRSQRQRMVQRQALYARVLRSYTATTLIPAAILLALYLTCLAVGLVLALQFFDSCNTVVSKELSLARNARMKITDALDGMHLMGYSNFFASGWPGYVDAMAAEFDVGYKQVAAALADLERDGLPYVAAQPVMTVPNVRVFAQEQLQLGITVTNYQAADMSTLDLATTVYKAGLMALQYPVFGTFSDAVYEAPQTPTLFVFDNYKNVFDAINQLPKLGLTQFVDLIGRAFNTLLVVTVFATAAIVCMAGYALYWPVAGYFGTQAKLLKVLRTMPKRVAQSMVTTLDAEIEAFHEVRGIDETGEVTGHSGDGSAASGLERAAVLLASHRAESSASGGSASGRSGTAFTPPARARALVKRGIKVAAVVAVILTVGTFLLPLSATTSERQIQELLNSNQRHQALTIINLKIREVVFPSTILFKATSAIGAVVEAIADLEDAQVLVTSSSNTHSVTAALPELTTLSMPCTLPSLPWCNTTLPGGLGNDIITKPGAPLDQAIWSTIDLAKGLVAAAQPGCELVGATLDPSWTEVGPLGGNISITPMNPHDTNLLLFRKTLNDVRVRLDIVDAAMRTSIVDQLEWDGQVFLGLWALTLVAVLVVAAWLAYGAMRTWRDRAVSLATVLVMMPGAYVTRAQWSEGVAFVETGGVALDTGESDTDEGVGGA</sequence>
<feature type="transmembrane region" description="Helical" evidence="2">
    <location>
        <begin position="185"/>
        <end position="209"/>
    </location>
</feature>
<evidence type="ECO:0000313" key="5">
    <source>
        <dbReference type="Proteomes" id="UP000054350"/>
    </source>
</evidence>
<evidence type="ECO:0000256" key="1">
    <source>
        <dbReference type="SAM" id="MobiDB-lite"/>
    </source>
</evidence>
<dbReference type="OrthoDB" id="5574326at2759"/>
<keyword evidence="2" id="KW-0812">Transmembrane</keyword>
<name>A0A0L0SSW6_ALLM3</name>
<evidence type="ECO:0000313" key="4">
    <source>
        <dbReference type="EMBL" id="KNE65581.1"/>
    </source>
</evidence>
<feature type="transmembrane region" description="Helical" evidence="2">
    <location>
        <begin position="1090"/>
        <end position="1114"/>
    </location>
</feature>
<dbReference type="InterPro" id="IPR052994">
    <property type="entry name" value="Tiny_macrocysts_regulators"/>
</dbReference>
<keyword evidence="2" id="KW-0472">Membrane</keyword>
<keyword evidence="2" id="KW-1133">Transmembrane helix</keyword>
<dbReference type="STRING" id="578462.A0A0L0SSW6"/>
<feature type="transmembrane region" description="Helical" evidence="2">
    <location>
        <begin position="889"/>
        <end position="914"/>
    </location>
</feature>
<proteinExistence type="predicted"/>
<feature type="region of interest" description="Disordered" evidence="1">
    <location>
        <begin position="413"/>
        <end position="435"/>
    </location>
</feature>
<feature type="domain" description="TmcB/TmcC TPR repeats" evidence="3">
    <location>
        <begin position="704"/>
        <end position="808"/>
    </location>
</feature>
<organism evidence="4 5">
    <name type="scientific">Allomyces macrogynus (strain ATCC 38327)</name>
    <name type="common">Allomyces javanicus var. macrogynus</name>
    <dbReference type="NCBI Taxonomy" id="578462"/>
    <lineage>
        <taxon>Eukaryota</taxon>
        <taxon>Fungi</taxon>
        <taxon>Fungi incertae sedis</taxon>
        <taxon>Blastocladiomycota</taxon>
        <taxon>Blastocladiomycetes</taxon>
        <taxon>Blastocladiales</taxon>
        <taxon>Blastocladiaceae</taxon>
        <taxon>Allomyces</taxon>
    </lineage>
</organism>
<feature type="transmembrane region" description="Helical" evidence="2">
    <location>
        <begin position="366"/>
        <end position="389"/>
    </location>
</feature>
<dbReference type="PANTHER" id="PTHR31600:SF2">
    <property type="entry name" value="GAMETE ENRICHED GENE 10 PROTEIN-RELATED"/>
    <property type="match status" value="1"/>
</dbReference>
<dbReference type="InterPro" id="IPR057352">
    <property type="entry name" value="TPR_TmcB/C"/>
</dbReference>
<dbReference type="EMBL" id="GG745348">
    <property type="protein sequence ID" value="KNE65581.1"/>
    <property type="molecule type" value="Genomic_DNA"/>
</dbReference>
<feature type="transmembrane region" description="Helical" evidence="2">
    <location>
        <begin position="1221"/>
        <end position="1240"/>
    </location>
</feature>
<feature type="transmembrane region" description="Helical" evidence="2">
    <location>
        <begin position="308"/>
        <end position="327"/>
    </location>
</feature>
<keyword evidence="5" id="KW-1185">Reference proteome</keyword>
<dbReference type="VEuPathDB" id="FungiDB:AMAG_19184"/>
<evidence type="ECO:0000259" key="3">
    <source>
        <dbReference type="Pfam" id="PF25474"/>
    </source>
</evidence>
<dbReference type="Proteomes" id="UP000054350">
    <property type="component" value="Unassembled WGS sequence"/>
</dbReference>
<feature type="transmembrane region" description="Helical" evidence="2">
    <location>
        <begin position="147"/>
        <end position="173"/>
    </location>
</feature>
<dbReference type="PANTHER" id="PTHR31600">
    <property type="entry name" value="TINY MACROCYSTS PROTEIN B-RELATED"/>
    <property type="match status" value="1"/>
</dbReference>
<reference evidence="4 5" key="1">
    <citation type="submission" date="2009-11" db="EMBL/GenBank/DDBJ databases">
        <title>Annotation of Allomyces macrogynus ATCC 38327.</title>
        <authorList>
            <consortium name="The Broad Institute Genome Sequencing Platform"/>
            <person name="Russ C."/>
            <person name="Cuomo C."/>
            <person name="Burger G."/>
            <person name="Gray M.W."/>
            <person name="Holland P.W.H."/>
            <person name="King N."/>
            <person name="Lang F.B.F."/>
            <person name="Roger A.J."/>
            <person name="Ruiz-Trillo I."/>
            <person name="Young S.K."/>
            <person name="Zeng Q."/>
            <person name="Gargeya S."/>
            <person name="Fitzgerald M."/>
            <person name="Haas B."/>
            <person name="Abouelleil A."/>
            <person name="Alvarado L."/>
            <person name="Arachchi H.M."/>
            <person name="Berlin A."/>
            <person name="Chapman S.B."/>
            <person name="Gearin G."/>
            <person name="Goldberg J."/>
            <person name="Griggs A."/>
            <person name="Gujja S."/>
            <person name="Hansen M."/>
            <person name="Heiman D."/>
            <person name="Howarth C."/>
            <person name="Larimer J."/>
            <person name="Lui A."/>
            <person name="MacDonald P.J.P."/>
            <person name="McCowen C."/>
            <person name="Montmayeur A."/>
            <person name="Murphy C."/>
            <person name="Neiman D."/>
            <person name="Pearson M."/>
            <person name="Priest M."/>
            <person name="Roberts A."/>
            <person name="Saif S."/>
            <person name="Shea T."/>
            <person name="Sisk P."/>
            <person name="Stolte C."/>
            <person name="Sykes S."/>
            <person name="Wortman J."/>
            <person name="Nusbaum C."/>
            <person name="Birren B."/>
        </authorList>
    </citation>
    <scope>NUCLEOTIDE SEQUENCE [LARGE SCALE GENOMIC DNA]</scope>
    <source>
        <strain evidence="4 5">ATCC 38327</strain>
    </source>
</reference>
<dbReference type="eggNOG" id="ENOG502S3MF">
    <property type="taxonomic scope" value="Eukaryota"/>
</dbReference>
<gene>
    <name evidence="4" type="ORF">AMAG_19184</name>
</gene>
<reference evidence="5" key="2">
    <citation type="submission" date="2009-11" db="EMBL/GenBank/DDBJ databases">
        <title>The Genome Sequence of Allomyces macrogynus strain ATCC 38327.</title>
        <authorList>
            <consortium name="The Broad Institute Genome Sequencing Platform"/>
            <person name="Russ C."/>
            <person name="Cuomo C."/>
            <person name="Shea T."/>
            <person name="Young S.K."/>
            <person name="Zeng Q."/>
            <person name="Koehrsen M."/>
            <person name="Haas B."/>
            <person name="Borodovsky M."/>
            <person name="Guigo R."/>
            <person name="Alvarado L."/>
            <person name="Berlin A."/>
            <person name="Borenstein D."/>
            <person name="Chen Z."/>
            <person name="Engels R."/>
            <person name="Freedman E."/>
            <person name="Gellesch M."/>
            <person name="Goldberg J."/>
            <person name="Griggs A."/>
            <person name="Gujja S."/>
            <person name="Heiman D."/>
            <person name="Hepburn T."/>
            <person name="Howarth C."/>
            <person name="Jen D."/>
            <person name="Larson L."/>
            <person name="Lewis B."/>
            <person name="Mehta T."/>
            <person name="Park D."/>
            <person name="Pearson M."/>
            <person name="Roberts A."/>
            <person name="Saif S."/>
            <person name="Shenoy N."/>
            <person name="Sisk P."/>
            <person name="Stolte C."/>
            <person name="Sykes S."/>
            <person name="Walk T."/>
            <person name="White J."/>
            <person name="Yandava C."/>
            <person name="Burger G."/>
            <person name="Gray M.W."/>
            <person name="Holland P.W.H."/>
            <person name="King N."/>
            <person name="Lang F.B.F."/>
            <person name="Roger A.J."/>
            <person name="Ruiz-Trillo I."/>
            <person name="Lander E."/>
            <person name="Nusbaum C."/>
        </authorList>
    </citation>
    <scope>NUCLEOTIDE SEQUENCE [LARGE SCALE GENOMIC DNA]</scope>
    <source>
        <strain evidence="5">ATCC 38327</strain>
    </source>
</reference>
<evidence type="ECO:0000256" key="2">
    <source>
        <dbReference type="SAM" id="Phobius"/>
    </source>
</evidence>
<accession>A0A0L0SSW6</accession>
<feature type="transmembrane region" description="Helical" evidence="2">
    <location>
        <begin position="1444"/>
        <end position="1465"/>
    </location>
</feature>